<organism evidence="3 4">
    <name type="scientific">Sphaerobacter thermophilus (strain ATCC 49802 / DSM 20745 / KCCM 41009 / NCIMB 13125 / S 6022)</name>
    <dbReference type="NCBI Taxonomy" id="479434"/>
    <lineage>
        <taxon>Bacteria</taxon>
        <taxon>Pseudomonadati</taxon>
        <taxon>Thermomicrobiota</taxon>
        <taxon>Thermomicrobia</taxon>
        <taxon>Sphaerobacterales</taxon>
        <taxon>Sphaerobacterineae</taxon>
        <taxon>Sphaerobacteraceae</taxon>
        <taxon>Sphaerobacter</taxon>
    </lineage>
</organism>
<dbReference type="EMBL" id="CP001823">
    <property type="protein sequence ID" value="ACZ37701.1"/>
    <property type="molecule type" value="Genomic_DNA"/>
</dbReference>
<dbReference type="Proteomes" id="UP000002027">
    <property type="component" value="Chromosome 1"/>
</dbReference>
<dbReference type="InterPro" id="IPR011059">
    <property type="entry name" value="Metal-dep_hydrolase_composite"/>
</dbReference>
<feature type="domain" description="Amidohydrolase-related" evidence="2">
    <location>
        <begin position="56"/>
        <end position="426"/>
    </location>
</feature>
<evidence type="ECO:0000259" key="2">
    <source>
        <dbReference type="Pfam" id="PF01979"/>
    </source>
</evidence>
<dbReference type="InterPro" id="IPR050287">
    <property type="entry name" value="MTA/SAH_deaminase"/>
</dbReference>
<dbReference type="PANTHER" id="PTHR43794:SF11">
    <property type="entry name" value="AMIDOHYDROLASE-RELATED DOMAIN-CONTAINING PROTEIN"/>
    <property type="match status" value="1"/>
</dbReference>
<reference evidence="4" key="1">
    <citation type="submission" date="2009-11" db="EMBL/GenBank/DDBJ databases">
        <title>The complete chromosome 1 of Sphaerobacter thermophilus DSM 20745.</title>
        <authorList>
            <person name="Lucas S."/>
            <person name="Copeland A."/>
            <person name="Lapidus A."/>
            <person name="Glavina del Rio T."/>
            <person name="Dalin E."/>
            <person name="Tice H."/>
            <person name="Bruce D."/>
            <person name="Goodwin L."/>
            <person name="Pitluck S."/>
            <person name="Kyrpides N."/>
            <person name="Mavromatis K."/>
            <person name="Ivanova N."/>
            <person name="Mikhailova N."/>
            <person name="LaButti K.M."/>
            <person name="Clum A."/>
            <person name="Sun H.I."/>
            <person name="Brettin T."/>
            <person name="Detter J.C."/>
            <person name="Han C."/>
            <person name="Larimer F."/>
            <person name="Land M."/>
            <person name="Hauser L."/>
            <person name="Markowitz V."/>
            <person name="Cheng J.F."/>
            <person name="Hugenholtz P."/>
            <person name="Woyke T."/>
            <person name="Wu D."/>
            <person name="Steenblock K."/>
            <person name="Schneider S."/>
            <person name="Pukall R."/>
            <person name="Goeker M."/>
            <person name="Klenk H.P."/>
            <person name="Eisen J.A."/>
        </authorList>
    </citation>
    <scope>NUCLEOTIDE SEQUENCE [LARGE SCALE GENOMIC DNA]</scope>
    <source>
        <strain evidence="4">ATCC 49802 / DSM 20745 / S 6022</strain>
    </source>
</reference>
<dbReference type="PANTHER" id="PTHR43794">
    <property type="entry name" value="AMINOHYDROLASE SSNA-RELATED"/>
    <property type="match status" value="1"/>
</dbReference>
<evidence type="ECO:0000313" key="4">
    <source>
        <dbReference type="Proteomes" id="UP000002027"/>
    </source>
</evidence>
<dbReference type="HOGENOM" id="CLU_012358_2_4_0"/>
<accession>D1C6U0</accession>
<dbReference type="AlphaFoldDB" id="D1C6U0"/>
<protein>
    <submittedName>
        <fullName evidence="3">Amidohydrolase</fullName>
    </submittedName>
</protein>
<dbReference type="RefSeq" id="WP_012870749.1">
    <property type="nucleotide sequence ID" value="NC_013523.1"/>
</dbReference>
<dbReference type="eggNOG" id="COG0402">
    <property type="taxonomic scope" value="Bacteria"/>
</dbReference>
<dbReference type="Gene3D" id="3.20.20.140">
    <property type="entry name" value="Metal-dependent hydrolases"/>
    <property type="match status" value="1"/>
</dbReference>
<keyword evidence="1 3" id="KW-0378">Hydrolase</keyword>
<dbReference type="NCBIfam" id="NF004801">
    <property type="entry name" value="PRK06151.1"/>
    <property type="match status" value="1"/>
</dbReference>
<dbReference type="GO" id="GO:0016810">
    <property type="term" value="F:hydrolase activity, acting on carbon-nitrogen (but not peptide) bonds"/>
    <property type="evidence" value="ECO:0007669"/>
    <property type="project" value="InterPro"/>
</dbReference>
<gene>
    <name evidence="3" type="ordered locus">Sthe_0262</name>
</gene>
<dbReference type="Gene3D" id="2.30.40.10">
    <property type="entry name" value="Urease, subunit C, domain 1"/>
    <property type="match status" value="1"/>
</dbReference>
<proteinExistence type="predicted"/>
<reference evidence="3 4" key="2">
    <citation type="journal article" date="2010" name="Stand. Genomic Sci.">
        <title>Complete genome sequence of Desulfohalobium retbaense type strain (HR(100)).</title>
        <authorList>
            <person name="Spring S."/>
            <person name="Nolan M."/>
            <person name="Lapidus A."/>
            <person name="Glavina Del Rio T."/>
            <person name="Copeland A."/>
            <person name="Tice H."/>
            <person name="Cheng J.F."/>
            <person name="Lucas S."/>
            <person name="Land M."/>
            <person name="Chen F."/>
            <person name="Bruce D."/>
            <person name="Goodwin L."/>
            <person name="Pitluck S."/>
            <person name="Ivanova N."/>
            <person name="Mavromatis K."/>
            <person name="Mikhailova N."/>
            <person name="Pati A."/>
            <person name="Chen A."/>
            <person name="Palaniappan K."/>
            <person name="Hauser L."/>
            <person name="Chang Y.J."/>
            <person name="Jeffries C.D."/>
            <person name="Munk C."/>
            <person name="Kiss H."/>
            <person name="Chain P."/>
            <person name="Han C."/>
            <person name="Brettin T."/>
            <person name="Detter J.C."/>
            <person name="Schuler E."/>
            <person name="Goker M."/>
            <person name="Rohde M."/>
            <person name="Bristow J."/>
            <person name="Eisen J.A."/>
            <person name="Markowitz V."/>
            <person name="Hugenholtz P."/>
            <person name="Kyrpides N.C."/>
            <person name="Klenk H.P."/>
        </authorList>
    </citation>
    <scope>NUCLEOTIDE SEQUENCE [LARGE SCALE GENOMIC DNA]</scope>
    <source>
        <strain evidence="4">ATCC 49802 / DSM 20745 / S 6022</strain>
    </source>
</reference>
<evidence type="ECO:0000256" key="1">
    <source>
        <dbReference type="ARBA" id="ARBA00022801"/>
    </source>
</evidence>
<evidence type="ECO:0000313" key="3">
    <source>
        <dbReference type="EMBL" id="ACZ37701.1"/>
    </source>
</evidence>
<dbReference type="SUPFAM" id="SSF51338">
    <property type="entry name" value="Composite domain of metallo-dependent hydrolases"/>
    <property type="match status" value="1"/>
</dbReference>
<dbReference type="InterPro" id="IPR006680">
    <property type="entry name" value="Amidohydro-rel"/>
</dbReference>
<dbReference type="InterPro" id="IPR032466">
    <property type="entry name" value="Metal_Hydrolase"/>
</dbReference>
<sequence>MADRIRIDGGIIVAYQDGEHRILRDGCIVIEGNEIVHVGRRFDGTVDQVVDARGQLVTPGFINTHTHLSESPLDKSFIEDRGRRQFAMSGLVEMLPVRGAAIDPEGREASVDYSMVELIRTGTTTVMEIGGIGDYVADAAERAGLRAYIANAYRSGRWLTRDGKRVEYEWNEEAGLEGFRRAVDFIERIDGRANGRIKGFLSPAQVDTCTEELLRLSREASDRMGVPLALHVSQSVFEFDEMVQRHGLTPVEWLEQIGFLSERCILGHVILIAGNSWVQFAGDDLSILARHGASVAHCVWVFARRGIAMESFPRYLEAGVNMCLGTDTAPQSMIEALRWTAVIGKIMARDTQKATAADVFNAATLNAAKMLQRDDLGRIAPGAKADLLFWSLDTLFMVPVRDPIKNLVYSATPEDLRHVMIDGQWVQRDGKVLTCDERKACQALQFAGERMWAEMGPGDWAGRSADELSPQTFRPFEG</sequence>
<dbReference type="Pfam" id="PF01979">
    <property type="entry name" value="Amidohydro_1"/>
    <property type="match status" value="1"/>
</dbReference>
<name>D1C6U0_SPHTD</name>
<dbReference type="SUPFAM" id="SSF51556">
    <property type="entry name" value="Metallo-dependent hydrolases"/>
    <property type="match status" value="1"/>
</dbReference>
<dbReference type="KEGG" id="sti:Sthe_0262"/>
<dbReference type="InParanoid" id="D1C6U0"/>
<dbReference type="OrthoDB" id="9807210at2"/>
<dbReference type="STRING" id="479434.Sthe_0262"/>
<keyword evidence="4" id="KW-1185">Reference proteome</keyword>